<dbReference type="STRING" id="294750.A0A095C1J6"/>
<dbReference type="EMBL" id="CP025760">
    <property type="protein sequence ID" value="KGB74830.1"/>
    <property type="molecule type" value="Genomic_DNA"/>
</dbReference>
<dbReference type="PANTHER" id="PTHR16056:SF2">
    <property type="entry name" value="TESTIS-EXPRESSED PROTEIN 10"/>
    <property type="match status" value="1"/>
</dbReference>
<comment type="function">
    <text evidence="1 5">Component of the RIX1 complex required for processing of ITS2 sequences from 35S pre-rRNA.</text>
</comment>
<comment type="subcellular location">
    <subcellularLocation>
        <location evidence="2 5">Nucleus</location>
    </subcellularLocation>
</comment>
<name>A0A095C1J6_CRYD2</name>
<dbReference type="Pfam" id="PF12333">
    <property type="entry name" value="Ipi1_N"/>
    <property type="match status" value="1"/>
</dbReference>
<dbReference type="Proteomes" id="UP000029445">
    <property type="component" value="Chromosome 2"/>
</dbReference>
<protein>
    <recommendedName>
        <fullName evidence="5">Pre-rRNA-processing protein</fullName>
    </recommendedName>
</protein>
<dbReference type="VEuPathDB" id="FungiDB:CNBG_0668"/>
<keyword evidence="5" id="KW-0698">rRNA processing</keyword>
<dbReference type="RefSeq" id="XP_062880815.1">
    <property type="nucleotide sequence ID" value="XM_063024745.1"/>
</dbReference>
<evidence type="ECO:0000259" key="6">
    <source>
        <dbReference type="Pfam" id="PF12333"/>
    </source>
</evidence>
<dbReference type="AlphaFoldDB" id="A0A095C1J6"/>
<organism evidence="7 8">
    <name type="scientific">Cryptococcus deuterogattii (strain R265)</name>
    <name type="common">Cryptococcus gattii VGII (strain R265)</name>
    <dbReference type="NCBI Taxonomy" id="294750"/>
    <lineage>
        <taxon>Eukaryota</taxon>
        <taxon>Fungi</taxon>
        <taxon>Dikarya</taxon>
        <taxon>Basidiomycota</taxon>
        <taxon>Agaricomycotina</taxon>
        <taxon>Tremellomycetes</taxon>
        <taxon>Tremellales</taxon>
        <taxon>Cryptococcaceae</taxon>
        <taxon>Cryptococcus</taxon>
        <taxon>Cryptococcus gattii species complex</taxon>
    </lineage>
</organism>
<reference evidence="7 8" key="2">
    <citation type="journal article" date="2018" name="Proc. Natl. Acad. Sci.">
        <title>RNAi is a critical determinant of centromere evolution in closely related fungi.</title>
        <authorList>
            <person name="Yadav V."/>
            <person name="Sun S."/>
            <person name="Billmyre R.B."/>
            <person name="Thimmappa B.C."/>
            <person name="Shea T."/>
            <person name="Lintner R."/>
            <person name="Bakkeren G."/>
            <person name="Cuomo C.A."/>
            <person name="Heitman J."/>
            <person name="Sanyal K."/>
        </authorList>
    </citation>
    <scope>NUCLEOTIDE SEQUENCE [LARGE SCALE GENOMIC DNA]</scope>
    <source>
        <strain evidence="7 8">R265</strain>
    </source>
</reference>
<dbReference type="GO" id="GO:0005634">
    <property type="term" value="C:nucleus"/>
    <property type="evidence" value="ECO:0007669"/>
    <property type="project" value="UniProtKB-SubCell"/>
</dbReference>
<dbReference type="InterPro" id="IPR011989">
    <property type="entry name" value="ARM-like"/>
</dbReference>
<dbReference type="GO" id="GO:0120330">
    <property type="term" value="C:rixosome complex"/>
    <property type="evidence" value="ECO:0007669"/>
    <property type="project" value="UniProtKB-UniRule"/>
</dbReference>
<dbReference type="SUPFAM" id="SSF48371">
    <property type="entry name" value="ARM repeat"/>
    <property type="match status" value="1"/>
</dbReference>
<keyword evidence="4 5" id="KW-0539">Nucleus</keyword>
<dbReference type="InterPro" id="IPR024679">
    <property type="entry name" value="Ipi1_N"/>
</dbReference>
<evidence type="ECO:0000256" key="4">
    <source>
        <dbReference type="ARBA" id="ARBA00023242"/>
    </source>
</evidence>
<evidence type="ECO:0000313" key="7">
    <source>
        <dbReference type="EMBL" id="KGB74830.1"/>
    </source>
</evidence>
<dbReference type="HOGENOM" id="CLU_013988_0_0_1"/>
<dbReference type="OMA" id="NLIYCEL"/>
<evidence type="ECO:0000256" key="1">
    <source>
        <dbReference type="ARBA" id="ARBA00002355"/>
    </source>
</evidence>
<comment type="similarity">
    <text evidence="3 5">Belongs to the IPI1/TEX10 family.</text>
</comment>
<keyword evidence="5" id="KW-0690">Ribosome biogenesis</keyword>
<evidence type="ECO:0000256" key="2">
    <source>
        <dbReference type="ARBA" id="ARBA00004123"/>
    </source>
</evidence>
<evidence type="ECO:0000256" key="5">
    <source>
        <dbReference type="RuleBase" id="RU368021"/>
    </source>
</evidence>
<dbReference type="FunFam" id="1.25.10.10:FF:001033">
    <property type="entry name" value="Unplaced genomic scaffold supercont1.2, whole genome shotgun sequence"/>
    <property type="match status" value="1"/>
</dbReference>
<dbReference type="GeneID" id="88176899"/>
<keyword evidence="8" id="KW-1185">Reference proteome</keyword>
<feature type="domain" description="Pre-rRNA-processing protein Ipi1 N-terminal" evidence="6">
    <location>
        <begin position="144"/>
        <end position="199"/>
    </location>
</feature>
<dbReference type="OrthoDB" id="361362at2759"/>
<sequence>MPKATRKKKEKQADFVKAKLKLGKGKKQASNTTDTSFKARSIALPGQEALNRALQISEGAGPSEPTTGNGLTLEDIFIRLKHPNSVVRKDALGGLKEILQVDVSREVGKVLRALGGLVADDDAAVRKSFLALLDWYLAHLSQSVLSPHLPLLVLQASSALSHIFPEIRLDACKLVYLMLQYVPSHVVSCWPYELSNILEGLRLAVGLGGEKGINSQIGRLTGGAKLVAMKAMREFVRIGLGNGMTQKWGERYLEERKGSKGKFEVMKEESGMENMQLEGWLVGARTVRLVDGGDAWELGRLGSLEGKGDEEGVVNVLSQLYIQLHPLLLSTFLENAPTAFSPSTASFTPASENIPLALCVMTASLTELLADAILTRATPDANTPELKQVKSFISDFHRRMTGWFPFNSGTTPIPSGVTPGFELSLAYARLAVLLAPQPVELTIIKHSTKRGKEIGWRERVKATEEAWKTMREPERPKGKGKTGQNQWAIEEIADWVVEVLTPKNDVLAPSLNPEAYSALMPIVWALLTQPPSCLPSDGSDIPSHVGSAFMSHLIRQGSSSPIRGIGEEFLITLILVHEKEYPILPFYIVPQSPLRSMIKSWFEGIPKTLFELGTKNERASERLLRFLLVIGSRGEGAFEQPYSLIDPTTFPDLTPKLAPFWHLQHPSKGSIPGAWTKLSSGEIKRLGLDVAMMWKQWNGVRLSDAIGRVCGHDQWGFYWRR</sequence>
<gene>
    <name evidence="7" type="ORF">CNBG_0668</name>
</gene>
<evidence type="ECO:0000256" key="3">
    <source>
        <dbReference type="ARBA" id="ARBA00006427"/>
    </source>
</evidence>
<dbReference type="PANTHER" id="PTHR16056">
    <property type="entry name" value="REGULATOR OF MICROTUBULE DYNAMICS PROTEIN"/>
    <property type="match status" value="1"/>
</dbReference>
<reference evidence="7 8" key="1">
    <citation type="journal article" date="2011" name="MBio">
        <title>Genome variation in Cryptococcus gattii, an emerging pathogen of immunocompetent hosts.</title>
        <authorList>
            <person name="D'Souza C.A."/>
            <person name="Kronstad J.W."/>
            <person name="Taylor G."/>
            <person name="Warren R."/>
            <person name="Yuen M."/>
            <person name="Hu G."/>
            <person name="Jung W.H."/>
            <person name="Sham A."/>
            <person name="Kidd S.E."/>
            <person name="Tangen K."/>
            <person name="Lee N."/>
            <person name="Zeilmaker T."/>
            <person name="Sawkins J."/>
            <person name="McVicker G."/>
            <person name="Shah S."/>
            <person name="Gnerre S."/>
            <person name="Griggs A."/>
            <person name="Zeng Q."/>
            <person name="Bartlett K."/>
            <person name="Li W."/>
            <person name="Wang X."/>
            <person name="Heitman J."/>
            <person name="Stajich J.E."/>
            <person name="Fraser J.A."/>
            <person name="Meyer W."/>
            <person name="Carter D."/>
            <person name="Schein J."/>
            <person name="Krzywinski M."/>
            <person name="Kwon-Chung K.J."/>
            <person name="Varma A."/>
            <person name="Wang J."/>
            <person name="Brunham R."/>
            <person name="Fyfe M."/>
            <person name="Ouellette B.F."/>
            <person name="Siddiqui A."/>
            <person name="Marra M."/>
            <person name="Jones S."/>
            <person name="Holt R."/>
            <person name="Birren B.W."/>
            <person name="Galagan J.E."/>
            <person name="Cuomo C.A."/>
        </authorList>
    </citation>
    <scope>NUCLEOTIDE SEQUENCE [LARGE SCALE GENOMIC DNA]</scope>
    <source>
        <strain evidence="7 8">R265</strain>
    </source>
</reference>
<proteinExistence type="inferred from homology"/>
<dbReference type="GO" id="GO:0006364">
    <property type="term" value="P:rRNA processing"/>
    <property type="evidence" value="ECO:0007669"/>
    <property type="project" value="UniProtKB-UniRule"/>
</dbReference>
<evidence type="ECO:0000313" key="8">
    <source>
        <dbReference type="Proteomes" id="UP000029445"/>
    </source>
</evidence>
<comment type="subunit">
    <text evidence="5">Component of the RIX1 complex.</text>
</comment>
<dbReference type="Gene3D" id="1.25.10.10">
    <property type="entry name" value="Leucine-rich Repeat Variant"/>
    <property type="match status" value="1"/>
</dbReference>
<dbReference type="KEGG" id="cdeu:CNBG_0668"/>
<dbReference type="InterPro" id="IPR016024">
    <property type="entry name" value="ARM-type_fold"/>
</dbReference>
<accession>A0A095C1J6</accession>